<dbReference type="Proteomes" id="UP000293296">
    <property type="component" value="Chromosome"/>
</dbReference>
<feature type="transmembrane region" description="Helical" evidence="7">
    <location>
        <begin position="160"/>
        <end position="185"/>
    </location>
</feature>
<evidence type="ECO:0000256" key="3">
    <source>
        <dbReference type="ARBA" id="ARBA00022475"/>
    </source>
</evidence>
<organism evidence="8 9">
    <name type="scientific">Solidesulfovibrio carbinolicus</name>
    <dbReference type="NCBI Taxonomy" id="296842"/>
    <lineage>
        <taxon>Bacteria</taxon>
        <taxon>Pseudomonadati</taxon>
        <taxon>Thermodesulfobacteriota</taxon>
        <taxon>Desulfovibrionia</taxon>
        <taxon>Desulfovibrionales</taxon>
        <taxon>Desulfovibrionaceae</taxon>
        <taxon>Solidesulfovibrio</taxon>
    </lineage>
</organism>
<dbReference type="Pfam" id="PF03916">
    <property type="entry name" value="NrfD"/>
    <property type="match status" value="1"/>
</dbReference>
<keyword evidence="9" id="KW-1185">Reference proteome</keyword>
<dbReference type="KEGG" id="dcb:C3Y92_18555"/>
<evidence type="ECO:0000256" key="1">
    <source>
        <dbReference type="ARBA" id="ARBA00004651"/>
    </source>
</evidence>
<dbReference type="Gene3D" id="1.20.1630.10">
    <property type="entry name" value="Formate dehydrogenase/DMSO reductase domain"/>
    <property type="match status" value="1"/>
</dbReference>
<dbReference type="PANTHER" id="PTHR43044">
    <property type="match status" value="1"/>
</dbReference>
<keyword evidence="3" id="KW-1003">Cell membrane</keyword>
<evidence type="ECO:0000256" key="2">
    <source>
        <dbReference type="ARBA" id="ARBA00008929"/>
    </source>
</evidence>
<keyword evidence="6 7" id="KW-0472">Membrane</keyword>
<name>A0A4P6HPC0_9BACT</name>
<feature type="transmembrane region" description="Helical" evidence="7">
    <location>
        <begin position="86"/>
        <end position="105"/>
    </location>
</feature>
<comment type="similarity">
    <text evidence="2">Belongs to the NrfD family.</text>
</comment>
<evidence type="ECO:0000256" key="6">
    <source>
        <dbReference type="ARBA" id="ARBA00023136"/>
    </source>
</evidence>
<feature type="transmembrane region" description="Helical" evidence="7">
    <location>
        <begin position="191"/>
        <end position="220"/>
    </location>
</feature>
<keyword evidence="4 7" id="KW-0812">Transmembrane</keyword>
<protein>
    <submittedName>
        <fullName evidence="8">Menaquinol oxidoreductase</fullName>
    </submittedName>
</protein>
<feature type="transmembrane region" description="Helical" evidence="7">
    <location>
        <begin position="125"/>
        <end position="148"/>
    </location>
</feature>
<sequence>MLEKALKGSPRYWGTLIALGLVMALGLGFWLYQLTFGMKITGLNRDVSWGFYIAQFTYLVGVAASAVMLVLPYYFHHYKEFSKMIILGEFLAIAAVVMCLGFIVVDIGQPQRMLNVLLNATPHSVLFWDMVVLNGYLFLNIIVGWTSLQYFKNDMTPPKWVKILAIVSVIWAFSIHTVTAFLYAGLPGRHYFLTAIMAARFLASAFCSGPAILLLLVLCLRRLTGFDPGQKAINRLAVIITYAMCVNIFFFLLEVFTSFYSNMPGHIAPFKYLFTGIDGHDMMVPFMWTAVVLGLGCLLFLIPTPIRQNPTALTIGLIMLVIASWIDKGLGLLIGGFTPNPFETVTVYSPTVPEIMISLMVFALGGIVLTVLWKIAIEVRSEVEGGNLSMVPPPAAE</sequence>
<dbReference type="PANTHER" id="PTHR43044:SF2">
    <property type="entry name" value="POLYSULPHIDE REDUCTASE NRFD"/>
    <property type="match status" value="1"/>
</dbReference>
<reference evidence="8 9" key="1">
    <citation type="submission" date="2018-02" db="EMBL/GenBank/DDBJ databases">
        <title>Genome sequence of Desulfovibrio carbinolicus DSM 3852.</title>
        <authorList>
            <person name="Wilbanks E."/>
            <person name="Skennerton C.T."/>
            <person name="Orphan V.J."/>
        </authorList>
    </citation>
    <scope>NUCLEOTIDE SEQUENCE [LARGE SCALE GENOMIC DNA]</scope>
    <source>
        <strain evidence="8 9">DSM 3852</strain>
    </source>
</reference>
<dbReference type="EMBL" id="CP026538">
    <property type="protein sequence ID" value="QAZ69131.1"/>
    <property type="molecule type" value="Genomic_DNA"/>
</dbReference>
<feature type="transmembrane region" description="Helical" evidence="7">
    <location>
        <begin position="355"/>
        <end position="373"/>
    </location>
</feature>
<dbReference type="RefSeq" id="WP_129355238.1">
    <property type="nucleotide sequence ID" value="NZ_CP026538.1"/>
</dbReference>
<dbReference type="OrthoDB" id="9768846at2"/>
<dbReference type="AlphaFoldDB" id="A0A4P6HPC0"/>
<dbReference type="NCBIfam" id="NF045798">
    <property type="entry name" value="DsrP"/>
    <property type="match status" value="1"/>
</dbReference>
<dbReference type="InterPro" id="IPR054823">
    <property type="entry name" value="DsrP-like"/>
</dbReference>
<evidence type="ECO:0000256" key="5">
    <source>
        <dbReference type="ARBA" id="ARBA00022989"/>
    </source>
</evidence>
<accession>A0A4P6HPC0</accession>
<feature type="transmembrane region" description="Helical" evidence="7">
    <location>
        <begin position="12"/>
        <end position="32"/>
    </location>
</feature>
<evidence type="ECO:0000313" key="9">
    <source>
        <dbReference type="Proteomes" id="UP000293296"/>
    </source>
</evidence>
<evidence type="ECO:0000313" key="8">
    <source>
        <dbReference type="EMBL" id="QAZ69131.1"/>
    </source>
</evidence>
<evidence type="ECO:0000256" key="4">
    <source>
        <dbReference type="ARBA" id="ARBA00022692"/>
    </source>
</evidence>
<gene>
    <name evidence="8" type="ORF">C3Y92_18555</name>
</gene>
<feature type="transmembrane region" description="Helical" evidence="7">
    <location>
        <begin position="282"/>
        <end position="302"/>
    </location>
</feature>
<feature type="transmembrane region" description="Helical" evidence="7">
    <location>
        <begin position="314"/>
        <end position="335"/>
    </location>
</feature>
<feature type="transmembrane region" description="Helical" evidence="7">
    <location>
        <begin position="52"/>
        <end position="74"/>
    </location>
</feature>
<dbReference type="GO" id="GO:0005886">
    <property type="term" value="C:plasma membrane"/>
    <property type="evidence" value="ECO:0007669"/>
    <property type="project" value="UniProtKB-SubCell"/>
</dbReference>
<comment type="subcellular location">
    <subcellularLocation>
        <location evidence="1">Cell membrane</location>
        <topology evidence="1">Multi-pass membrane protein</topology>
    </subcellularLocation>
</comment>
<evidence type="ECO:0000256" key="7">
    <source>
        <dbReference type="SAM" id="Phobius"/>
    </source>
</evidence>
<feature type="transmembrane region" description="Helical" evidence="7">
    <location>
        <begin position="232"/>
        <end position="253"/>
    </location>
</feature>
<keyword evidence="5 7" id="KW-1133">Transmembrane helix</keyword>
<dbReference type="InterPro" id="IPR005614">
    <property type="entry name" value="NrfD-like"/>
</dbReference>
<proteinExistence type="inferred from homology"/>